<dbReference type="PANTHER" id="PTHR12315:SF0">
    <property type="entry name" value="7SK SNRNA METHYLPHOSPHATE CAPPING ENZYME"/>
    <property type="match status" value="1"/>
</dbReference>
<feature type="non-terminal residue" evidence="8">
    <location>
        <position position="1"/>
    </location>
</feature>
<dbReference type="CDD" id="cd02440">
    <property type="entry name" value="AdoMet_MTases"/>
    <property type="match status" value="1"/>
</dbReference>
<dbReference type="InterPro" id="IPR024160">
    <property type="entry name" value="BIN3_SAM-bd_dom"/>
</dbReference>
<protein>
    <recommendedName>
        <fullName evidence="6">RNA methyltransferase</fullName>
        <ecNumber evidence="6">2.1.1.-</ecNumber>
    </recommendedName>
</protein>
<accession>A0ABU7A8G5</accession>
<feature type="domain" description="Bin3-type SAM" evidence="7">
    <location>
        <begin position="1"/>
        <end position="124"/>
    </location>
</feature>
<keyword evidence="4 5" id="KW-0949">S-adenosyl-L-methionine</keyword>
<dbReference type="Gene3D" id="3.40.50.150">
    <property type="entry name" value="Vaccinia Virus protein VP39"/>
    <property type="match status" value="1"/>
</dbReference>
<dbReference type="InterPro" id="IPR039772">
    <property type="entry name" value="Bin3-like"/>
</dbReference>
<dbReference type="Proteomes" id="UP001345963">
    <property type="component" value="Unassembled WGS sequence"/>
</dbReference>
<proteinExistence type="inferred from homology"/>
<dbReference type="EC" id="2.1.1.-" evidence="6"/>
<evidence type="ECO:0000256" key="4">
    <source>
        <dbReference type="ARBA" id="ARBA00022691"/>
    </source>
</evidence>
<keyword evidence="2 6" id="KW-0489">Methyltransferase</keyword>
<organism evidence="8 9">
    <name type="scientific">Ataeniobius toweri</name>
    <dbReference type="NCBI Taxonomy" id="208326"/>
    <lineage>
        <taxon>Eukaryota</taxon>
        <taxon>Metazoa</taxon>
        <taxon>Chordata</taxon>
        <taxon>Craniata</taxon>
        <taxon>Vertebrata</taxon>
        <taxon>Euteleostomi</taxon>
        <taxon>Actinopterygii</taxon>
        <taxon>Neopterygii</taxon>
        <taxon>Teleostei</taxon>
        <taxon>Neoteleostei</taxon>
        <taxon>Acanthomorphata</taxon>
        <taxon>Ovalentaria</taxon>
        <taxon>Atherinomorphae</taxon>
        <taxon>Cyprinodontiformes</taxon>
        <taxon>Goodeidae</taxon>
        <taxon>Ataeniobius</taxon>
    </lineage>
</organism>
<evidence type="ECO:0000256" key="3">
    <source>
        <dbReference type="ARBA" id="ARBA00022679"/>
    </source>
</evidence>
<evidence type="ECO:0000256" key="2">
    <source>
        <dbReference type="ARBA" id="ARBA00022603"/>
    </source>
</evidence>
<comment type="caution">
    <text evidence="8">The sequence shown here is derived from an EMBL/GenBank/DDBJ whole genome shotgun (WGS) entry which is preliminary data.</text>
</comment>
<evidence type="ECO:0000256" key="1">
    <source>
        <dbReference type="ARBA" id="ARBA00008361"/>
    </source>
</evidence>
<dbReference type="SUPFAM" id="SSF53335">
    <property type="entry name" value="S-adenosyl-L-methionine-dependent methyltransferases"/>
    <property type="match status" value="1"/>
</dbReference>
<comment type="similarity">
    <text evidence="1 6">Belongs to the methyltransferase superfamily.</text>
</comment>
<evidence type="ECO:0000313" key="8">
    <source>
        <dbReference type="EMBL" id="MED6234113.1"/>
    </source>
</evidence>
<keyword evidence="3 6" id="KW-0808">Transferase</keyword>
<name>A0ABU7A8G5_9TELE</name>
<reference evidence="8 9" key="1">
    <citation type="submission" date="2021-07" db="EMBL/GenBank/DDBJ databases">
        <authorList>
            <person name="Palmer J.M."/>
        </authorList>
    </citation>
    <scope>NUCLEOTIDE SEQUENCE [LARGE SCALE GENOMIC DNA]</scope>
    <source>
        <strain evidence="8 9">AT_MEX2019</strain>
        <tissue evidence="8">Muscle</tissue>
    </source>
</reference>
<dbReference type="InterPro" id="IPR029063">
    <property type="entry name" value="SAM-dependent_MTases_sf"/>
</dbReference>
<dbReference type="PROSITE" id="PS51515">
    <property type="entry name" value="BIN3_SAM"/>
    <property type="match status" value="1"/>
</dbReference>
<evidence type="ECO:0000256" key="6">
    <source>
        <dbReference type="RuleBase" id="RU367087"/>
    </source>
</evidence>
<dbReference type="PANTHER" id="PTHR12315">
    <property type="entry name" value="BICOID-INTERACTING PROTEIN RELATED"/>
    <property type="match status" value="1"/>
</dbReference>
<evidence type="ECO:0000256" key="5">
    <source>
        <dbReference type="PROSITE-ProRule" id="PRU00848"/>
    </source>
</evidence>
<dbReference type="Pfam" id="PF06859">
    <property type="entry name" value="Bin3"/>
    <property type="match status" value="1"/>
</dbReference>
<dbReference type="InterPro" id="IPR010675">
    <property type="entry name" value="Bin3_C"/>
</dbReference>
<dbReference type="EMBL" id="JAHUTI010004906">
    <property type="protein sequence ID" value="MED6234113.1"/>
    <property type="molecule type" value="Genomic_DNA"/>
</dbReference>
<gene>
    <name evidence="8" type="ORF">ATANTOWER_022461</name>
</gene>
<keyword evidence="9" id="KW-1185">Reference proteome</keyword>
<sequence>GDYVTEREAWPGRGQYDVIICLGVTKWVQLQSGDRGVVRLFRRAYQSLSPGGVLILEPQSWSSYVHSKRASETTIRNFRTLRIRPELFTSFLTDSVGFSSYRLLTHTGVNGFNRGGEPLLQDRTSGQNLCCRREPQDRTSAAGQNLRTEPLLQVTRDPSTCSTRAPPTGSDIVTGSDWTVRPRGSDVISLDQSDCELSMLSVMIS</sequence>
<evidence type="ECO:0000313" key="9">
    <source>
        <dbReference type="Proteomes" id="UP001345963"/>
    </source>
</evidence>
<evidence type="ECO:0000259" key="7">
    <source>
        <dbReference type="PROSITE" id="PS51515"/>
    </source>
</evidence>